<reference evidence="1 2" key="1">
    <citation type="submission" date="2017-05" db="EMBL/GenBank/DDBJ databases">
        <authorList>
            <person name="Varghese N."/>
            <person name="Submissions S."/>
        </authorList>
    </citation>
    <scope>NUCLEOTIDE SEQUENCE [LARGE SCALE GENOMIC DNA]</scope>
    <source>
        <strain evidence="1 2">DSM 15522</strain>
    </source>
</reference>
<proteinExistence type="predicted"/>
<keyword evidence="2" id="KW-1185">Reference proteome</keyword>
<sequence length="217" mass="24941">MKIGKRYDGIYYYPFRCKGSVNSVNIPIFFSFRVKHIENNSIIADRFSPPGVESVLSGKEIFLLKEITDNGDIILLKATVIEFSKGKAKIEVNTKEKFKENRSFDRYSFCPEHLGPFEILSTRKERLGDAYINNLSLSGAELFTLTIPSSLINVGDTLLISQDNRMIKLQVLRKRENEARHILFFAGKIIETNFNLMSYLIHNYIKVVKAILKLHET</sequence>
<comment type="caution">
    <text evidence="1">The sequence shown here is derived from an EMBL/GenBank/DDBJ whole genome shotgun (WGS) entry which is preliminary data.</text>
</comment>
<gene>
    <name evidence="1" type="ORF">SAMN06265339_1412</name>
</gene>
<protein>
    <recommendedName>
        <fullName evidence="3">PilZ domain-containing protein</fullName>
    </recommendedName>
</protein>
<evidence type="ECO:0008006" key="3">
    <source>
        <dbReference type="Google" id="ProtNLM"/>
    </source>
</evidence>
<accession>A0ABY1NQZ0</accession>
<dbReference type="EMBL" id="FXUB01000004">
    <property type="protein sequence ID" value="SMP15746.1"/>
    <property type="molecule type" value="Genomic_DNA"/>
</dbReference>
<dbReference type="RefSeq" id="WP_283400861.1">
    <property type="nucleotide sequence ID" value="NZ_FXUB01000004.1"/>
</dbReference>
<dbReference type="Proteomes" id="UP001157911">
    <property type="component" value="Unassembled WGS sequence"/>
</dbReference>
<evidence type="ECO:0000313" key="2">
    <source>
        <dbReference type="Proteomes" id="UP001157911"/>
    </source>
</evidence>
<name>A0ABY1NQZ0_9BACT</name>
<evidence type="ECO:0000313" key="1">
    <source>
        <dbReference type="EMBL" id="SMP15746.1"/>
    </source>
</evidence>
<organism evidence="1 2">
    <name type="scientific">Desulfurobacterium pacificum</name>
    <dbReference type="NCBI Taxonomy" id="240166"/>
    <lineage>
        <taxon>Bacteria</taxon>
        <taxon>Pseudomonadati</taxon>
        <taxon>Aquificota</taxon>
        <taxon>Aquificia</taxon>
        <taxon>Desulfurobacteriales</taxon>
        <taxon>Desulfurobacteriaceae</taxon>
        <taxon>Desulfurobacterium</taxon>
    </lineage>
</organism>